<evidence type="ECO:0000313" key="15">
    <source>
        <dbReference type="Proteomes" id="UP000198644"/>
    </source>
</evidence>
<comment type="catalytic activity">
    <reaction evidence="11 12">
        <text>uridine(1498) in 16S rRNA + S-adenosyl-L-methionine = N(3)-methyluridine(1498) in 16S rRNA + S-adenosyl-L-homocysteine + H(+)</text>
        <dbReference type="Rhea" id="RHEA:42920"/>
        <dbReference type="Rhea" id="RHEA-COMP:10283"/>
        <dbReference type="Rhea" id="RHEA-COMP:10284"/>
        <dbReference type="ChEBI" id="CHEBI:15378"/>
        <dbReference type="ChEBI" id="CHEBI:57856"/>
        <dbReference type="ChEBI" id="CHEBI:59789"/>
        <dbReference type="ChEBI" id="CHEBI:65315"/>
        <dbReference type="ChEBI" id="CHEBI:74502"/>
        <dbReference type="EC" id="2.1.1.193"/>
    </reaction>
</comment>
<dbReference type="InterPro" id="IPR015947">
    <property type="entry name" value="PUA-like_sf"/>
</dbReference>
<dbReference type="GO" id="GO:0005737">
    <property type="term" value="C:cytoplasm"/>
    <property type="evidence" value="ECO:0007669"/>
    <property type="project" value="UniProtKB-SubCell"/>
</dbReference>
<keyword evidence="5 12" id="KW-0963">Cytoplasm</keyword>
<evidence type="ECO:0000259" key="13">
    <source>
        <dbReference type="Pfam" id="PF04452"/>
    </source>
</evidence>
<dbReference type="GO" id="GO:0070475">
    <property type="term" value="P:rRNA base methylation"/>
    <property type="evidence" value="ECO:0007669"/>
    <property type="project" value="TreeGrafter"/>
</dbReference>
<dbReference type="NCBIfam" id="TIGR00046">
    <property type="entry name" value="RsmE family RNA methyltransferase"/>
    <property type="match status" value="1"/>
</dbReference>
<dbReference type="Gene3D" id="3.40.1280.10">
    <property type="match status" value="1"/>
</dbReference>
<proteinExistence type="inferred from homology"/>
<sequence>MNLALLSAEDLREGGKARLTGRRRDHLVSVLRAGEGDSLAVGLENGLMGTGTVTRLTDSLAELAVTLDQPPPAPLPLTLVLAMPRPKMFRRVLQTVAALGVKDIWLINSYKVEKSFWQTPWLQEAQLHENLTLGLEQAKDTLIPTVHLRKRFKPFVEDELPALLQDRPGIVAHPGTHEPCPIHINRPATLCIGPEGGFIPYEVDKLVEAGCEAVHLGSRILRVETAVPVLVSRLYDGCLATFS</sequence>
<dbReference type="GO" id="GO:0070042">
    <property type="term" value="F:rRNA (uridine-N3-)-methyltransferase activity"/>
    <property type="evidence" value="ECO:0007669"/>
    <property type="project" value="TreeGrafter"/>
</dbReference>
<dbReference type="SUPFAM" id="SSF75217">
    <property type="entry name" value="alpha/beta knot"/>
    <property type="match status" value="1"/>
</dbReference>
<comment type="similarity">
    <text evidence="2 12">Belongs to the RNA methyltransferase RsmE family.</text>
</comment>
<evidence type="ECO:0000256" key="5">
    <source>
        <dbReference type="ARBA" id="ARBA00022490"/>
    </source>
</evidence>
<dbReference type="InterPro" id="IPR029026">
    <property type="entry name" value="tRNA_m1G_MTases_N"/>
</dbReference>
<keyword evidence="7 12" id="KW-0489">Methyltransferase</keyword>
<protein>
    <recommendedName>
        <fullName evidence="4 12">Ribosomal RNA small subunit methyltransferase E</fullName>
        <ecNumber evidence="3 12">2.1.1.193</ecNumber>
    </recommendedName>
</protein>
<dbReference type="AlphaFoldDB" id="A0A1I6HZU8"/>
<keyword evidence="6 12" id="KW-0698">rRNA processing</keyword>
<reference evidence="14 15" key="1">
    <citation type="submission" date="2016-10" db="EMBL/GenBank/DDBJ databases">
        <authorList>
            <person name="de Groot N.N."/>
        </authorList>
    </citation>
    <scope>NUCLEOTIDE SEQUENCE [LARGE SCALE GENOMIC DNA]</scope>
    <source>
        <strain evidence="14 15">CGMCC 1.9167</strain>
    </source>
</reference>
<evidence type="ECO:0000256" key="12">
    <source>
        <dbReference type="PIRNR" id="PIRNR015601"/>
    </source>
</evidence>
<evidence type="ECO:0000256" key="7">
    <source>
        <dbReference type="ARBA" id="ARBA00022603"/>
    </source>
</evidence>
<dbReference type="STRING" id="650891.SAMN05216203_1689"/>
<dbReference type="InterPro" id="IPR029028">
    <property type="entry name" value="Alpha/beta_knot_MTases"/>
</dbReference>
<keyword evidence="9 12" id="KW-0949">S-adenosyl-L-methionine</keyword>
<dbReference type="NCBIfam" id="NF008700">
    <property type="entry name" value="PRK11713.5-4"/>
    <property type="match status" value="1"/>
</dbReference>
<evidence type="ECO:0000256" key="2">
    <source>
        <dbReference type="ARBA" id="ARBA00005528"/>
    </source>
</evidence>
<feature type="domain" description="Ribosomal RNA small subunit methyltransferase E methyltransferase" evidence="13">
    <location>
        <begin position="72"/>
        <end position="234"/>
    </location>
</feature>
<organism evidence="14 15">
    <name type="scientific">Marinobacter daqiaonensis</name>
    <dbReference type="NCBI Taxonomy" id="650891"/>
    <lineage>
        <taxon>Bacteria</taxon>
        <taxon>Pseudomonadati</taxon>
        <taxon>Pseudomonadota</taxon>
        <taxon>Gammaproteobacteria</taxon>
        <taxon>Pseudomonadales</taxon>
        <taxon>Marinobacteraceae</taxon>
        <taxon>Marinobacter</taxon>
    </lineage>
</organism>
<evidence type="ECO:0000256" key="9">
    <source>
        <dbReference type="ARBA" id="ARBA00022691"/>
    </source>
</evidence>
<evidence type="ECO:0000256" key="6">
    <source>
        <dbReference type="ARBA" id="ARBA00022552"/>
    </source>
</evidence>
<evidence type="ECO:0000256" key="4">
    <source>
        <dbReference type="ARBA" id="ARBA00013673"/>
    </source>
</evidence>
<dbReference type="RefSeq" id="WP_092010792.1">
    <property type="nucleotide sequence ID" value="NZ_FOYW01000001.1"/>
</dbReference>
<keyword evidence="8 12" id="KW-0808">Transferase</keyword>
<gene>
    <name evidence="14" type="ORF">SAMN05216203_1689</name>
</gene>
<accession>A0A1I6HZU8</accession>
<dbReference type="EMBL" id="FOYW01000001">
    <property type="protein sequence ID" value="SFR59985.1"/>
    <property type="molecule type" value="Genomic_DNA"/>
</dbReference>
<evidence type="ECO:0000256" key="11">
    <source>
        <dbReference type="ARBA" id="ARBA00047944"/>
    </source>
</evidence>
<evidence type="ECO:0000313" key="14">
    <source>
        <dbReference type="EMBL" id="SFR59985.1"/>
    </source>
</evidence>
<dbReference type="SUPFAM" id="SSF88697">
    <property type="entry name" value="PUA domain-like"/>
    <property type="match status" value="1"/>
</dbReference>
<evidence type="ECO:0000256" key="10">
    <source>
        <dbReference type="ARBA" id="ARBA00025699"/>
    </source>
</evidence>
<dbReference type="Proteomes" id="UP000198644">
    <property type="component" value="Unassembled WGS sequence"/>
</dbReference>
<dbReference type="PIRSF" id="PIRSF015601">
    <property type="entry name" value="MTase_slr0722"/>
    <property type="match status" value="1"/>
</dbReference>
<evidence type="ECO:0000256" key="3">
    <source>
        <dbReference type="ARBA" id="ARBA00012328"/>
    </source>
</evidence>
<dbReference type="EC" id="2.1.1.193" evidence="3 12"/>
<dbReference type="InterPro" id="IPR006700">
    <property type="entry name" value="RsmE"/>
</dbReference>
<dbReference type="PANTHER" id="PTHR30027">
    <property type="entry name" value="RIBOSOMAL RNA SMALL SUBUNIT METHYLTRANSFERASE E"/>
    <property type="match status" value="1"/>
</dbReference>
<dbReference type="Pfam" id="PF04452">
    <property type="entry name" value="Methyltrans_RNA"/>
    <property type="match status" value="1"/>
</dbReference>
<dbReference type="PANTHER" id="PTHR30027:SF3">
    <property type="entry name" value="16S RRNA (URACIL(1498)-N(3))-METHYLTRANSFERASE"/>
    <property type="match status" value="1"/>
</dbReference>
<evidence type="ECO:0000256" key="1">
    <source>
        <dbReference type="ARBA" id="ARBA00004496"/>
    </source>
</evidence>
<comment type="subcellular location">
    <subcellularLocation>
        <location evidence="1 12">Cytoplasm</location>
    </subcellularLocation>
</comment>
<name>A0A1I6HZU8_9GAMM</name>
<dbReference type="OrthoDB" id="9815641at2"/>
<dbReference type="InterPro" id="IPR046886">
    <property type="entry name" value="RsmE_MTase_dom"/>
</dbReference>
<evidence type="ECO:0000256" key="8">
    <source>
        <dbReference type="ARBA" id="ARBA00022679"/>
    </source>
</evidence>
<dbReference type="CDD" id="cd18084">
    <property type="entry name" value="RsmE-like"/>
    <property type="match status" value="1"/>
</dbReference>
<keyword evidence="15" id="KW-1185">Reference proteome</keyword>
<comment type="function">
    <text evidence="10 12">Specifically methylates the N3 position of the uracil ring of uridine 1498 (m3U1498) in 16S rRNA. Acts on the fully assembled 30S ribosomal subunit.</text>
</comment>